<dbReference type="KEGG" id="blac:94344441"/>
<name>A0A976FEP4_BRELC</name>
<comment type="caution">
    <text evidence="1">The sequence shown here is derived from an EMBL/GenBank/DDBJ whole genome shotgun (WGS) entry which is preliminary data.</text>
</comment>
<organism evidence="1 2">
    <name type="scientific">Bremia lactucae</name>
    <name type="common">Lettuce downy mildew</name>
    <dbReference type="NCBI Taxonomy" id="4779"/>
    <lineage>
        <taxon>Eukaryota</taxon>
        <taxon>Sar</taxon>
        <taxon>Stramenopiles</taxon>
        <taxon>Oomycota</taxon>
        <taxon>Peronosporomycetes</taxon>
        <taxon>Peronosporales</taxon>
        <taxon>Peronosporaceae</taxon>
        <taxon>Bremia</taxon>
    </lineage>
</organism>
<evidence type="ECO:0000313" key="1">
    <source>
        <dbReference type="EMBL" id="TDH65320.1"/>
    </source>
</evidence>
<proteinExistence type="predicted"/>
<dbReference type="Proteomes" id="UP000294530">
    <property type="component" value="Unassembled WGS sequence"/>
</dbReference>
<gene>
    <name evidence="1" type="ORF">CCR75_000664</name>
</gene>
<accession>A0A976FEP4</accession>
<dbReference type="GeneID" id="94344441"/>
<reference evidence="1 2" key="1">
    <citation type="journal article" date="2021" name="Genome Biol.">
        <title>AFLAP: assembly-free linkage analysis pipeline using k-mers from genome sequencing data.</title>
        <authorList>
            <person name="Fletcher K."/>
            <person name="Zhang L."/>
            <person name="Gil J."/>
            <person name="Han R."/>
            <person name="Cavanaugh K."/>
            <person name="Michelmore R."/>
        </authorList>
    </citation>
    <scope>NUCLEOTIDE SEQUENCE [LARGE SCALE GENOMIC DNA]</scope>
    <source>
        <strain evidence="1 2">SF5</strain>
    </source>
</reference>
<dbReference type="AlphaFoldDB" id="A0A976FEP4"/>
<evidence type="ECO:0000313" key="2">
    <source>
        <dbReference type="Proteomes" id="UP000294530"/>
    </source>
</evidence>
<dbReference type="RefSeq" id="XP_067814819.1">
    <property type="nucleotide sequence ID" value="XM_067958770.1"/>
</dbReference>
<dbReference type="EMBL" id="SHOA02000001">
    <property type="protein sequence ID" value="TDH65320.1"/>
    <property type="molecule type" value="Genomic_DNA"/>
</dbReference>
<sequence>MDMEQIWCKMPPFPFCERSILWQ</sequence>
<keyword evidence="2" id="KW-1185">Reference proteome</keyword>
<protein>
    <submittedName>
        <fullName evidence="1">Uncharacterized protein</fullName>
    </submittedName>
</protein>